<keyword evidence="6" id="KW-0413">Isomerase</keyword>
<dbReference type="EC" id="5.6.1.1" evidence="8"/>
<dbReference type="InterPro" id="IPR015415">
    <property type="entry name" value="Spast_Vps4_C"/>
</dbReference>
<keyword evidence="4 9" id="KW-0067">ATP-binding</keyword>
<dbReference type="GO" id="GO:0016887">
    <property type="term" value="F:ATP hydrolysis activity"/>
    <property type="evidence" value="ECO:0007669"/>
    <property type="project" value="InterPro"/>
</dbReference>
<evidence type="ECO:0000256" key="1">
    <source>
        <dbReference type="ARBA" id="ARBA00004370"/>
    </source>
</evidence>
<evidence type="ECO:0000256" key="3">
    <source>
        <dbReference type="ARBA" id="ARBA00022741"/>
    </source>
</evidence>
<dbReference type="SUPFAM" id="SSF52540">
    <property type="entry name" value="P-loop containing nucleoside triphosphate hydrolases"/>
    <property type="match status" value="1"/>
</dbReference>
<gene>
    <name evidence="13" type="ORF">A3770_11p64430</name>
</gene>
<dbReference type="InterPro" id="IPR036181">
    <property type="entry name" value="MIT_dom_sf"/>
</dbReference>
<evidence type="ECO:0000256" key="10">
    <source>
        <dbReference type="SAM" id="MobiDB-lite"/>
    </source>
</evidence>
<dbReference type="FunFam" id="3.40.50.300:FF:000093">
    <property type="entry name" value="Fidgetin-like 1"/>
    <property type="match status" value="1"/>
</dbReference>
<evidence type="ECO:0000256" key="4">
    <source>
        <dbReference type="ARBA" id="ARBA00022840"/>
    </source>
</evidence>
<feature type="region of interest" description="Disordered" evidence="10">
    <location>
        <begin position="104"/>
        <end position="152"/>
    </location>
</feature>
<dbReference type="GO" id="GO:0016020">
    <property type="term" value="C:membrane"/>
    <property type="evidence" value="ECO:0007669"/>
    <property type="project" value="UniProtKB-SubCell"/>
</dbReference>
<feature type="domain" description="AAA+ ATPase" evidence="11">
    <location>
        <begin position="203"/>
        <end position="338"/>
    </location>
</feature>
<dbReference type="InterPro" id="IPR003959">
    <property type="entry name" value="ATPase_AAA_core"/>
</dbReference>
<dbReference type="Pfam" id="PF17862">
    <property type="entry name" value="AAA_lid_3"/>
    <property type="match status" value="1"/>
</dbReference>
<feature type="compositionally biased region" description="Basic residues" evidence="10">
    <location>
        <begin position="109"/>
        <end position="118"/>
    </location>
</feature>
<dbReference type="PANTHER" id="PTHR23074:SF86">
    <property type="entry name" value="SPASTIN"/>
    <property type="match status" value="1"/>
</dbReference>
<sequence>MLERLFGRSKSSAAASAASSREAEEVQLRRLSEYHALAKDCVSRAVTYEENRALASALSHYKKAVELISEALTLQVPKQAQKGAKQTEELLRWHTSCIDRVKHLDGRARGKTQGRGARRAQGGASTAGRSAPPQPQDRGTSRARAKGGKKDELREMIESEILDASPGVGWKDIAGLEKAKQSLREMVILPATRPDLFKGLRAPTRGLLLYGPPGNGKTMLAKATATESTCTFLTVSASTLTSKWVGEAEKLVRMLFQVANERAPAIIFIDEIDSILSARSSNENESSRRLKTEFLIQFDGVNKSDNQVFVIGASNRPEELDDAVRRRLAKRILIPLPGASGRENVLTNLLRGQSLRISRSEWKWLLDATEGYSASDIKELCHEAAMMSIRELSPAKIAKIETSSLRPINASDFRKALETIKSSVSVDQLRHYEEWTKDFGTSV</sequence>
<keyword evidence="3 9" id="KW-0547">Nucleotide-binding</keyword>
<comment type="similarity">
    <text evidence="9">Belongs to the AAA ATPase family.</text>
</comment>
<dbReference type="Gene3D" id="1.10.8.60">
    <property type="match status" value="1"/>
</dbReference>
<dbReference type="GO" id="GO:0005874">
    <property type="term" value="C:microtubule"/>
    <property type="evidence" value="ECO:0007669"/>
    <property type="project" value="UniProtKB-KW"/>
</dbReference>
<comment type="subcellular location">
    <subcellularLocation>
        <location evidence="1">Membrane</location>
    </subcellularLocation>
</comment>
<dbReference type="Proteomes" id="UP000316726">
    <property type="component" value="Chromosome 11"/>
</dbReference>
<dbReference type="InterPro" id="IPR027417">
    <property type="entry name" value="P-loop_NTPase"/>
</dbReference>
<proteinExistence type="inferred from homology"/>
<evidence type="ECO:0000313" key="14">
    <source>
        <dbReference type="Proteomes" id="UP000316726"/>
    </source>
</evidence>
<evidence type="ECO:0000256" key="5">
    <source>
        <dbReference type="ARBA" id="ARBA00023136"/>
    </source>
</evidence>
<dbReference type="Gene3D" id="1.20.58.80">
    <property type="entry name" value="Phosphotransferase system, lactose/cellobiose-type IIA subunit"/>
    <property type="match status" value="1"/>
</dbReference>
<evidence type="ECO:0000256" key="8">
    <source>
        <dbReference type="ARBA" id="ARBA00038871"/>
    </source>
</evidence>
<keyword evidence="5" id="KW-0472">Membrane</keyword>
<feature type="domain" description="MIT" evidence="12">
    <location>
        <begin position="31"/>
        <end position="98"/>
    </location>
</feature>
<accession>A0A5B8MWB1</accession>
<dbReference type="InterPro" id="IPR050304">
    <property type="entry name" value="MT-severing_AAA_ATPase"/>
</dbReference>
<dbReference type="FunFam" id="1.10.8.60:FF:000022">
    <property type="entry name" value="Fidgetin like 1"/>
    <property type="match status" value="1"/>
</dbReference>
<organism evidence="13 14">
    <name type="scientific">Chloropicon primus</name>
    <dbReference type="NCBI Taxonomy" id="1764295"/>
    <lineage>
        <taxon>Eukaryota</taxon>
        <taxon>Viridiplantae</taxon>
        <taxon>Chlorophyta</taxon>
        <taxon>Chloropicophyceae</taxon>
        <taxon>Chloropicales</taxon>
        <taxon>Chloropicaceae</taxon>
        <taxon>Chloropicon</taxon>
    </lineage>
</organism>
<evidence type="ECO:0000259" key="12">
    <source>
        <dbReference type="SMART" id="SM00745"/>
    </source>
</evidence>
<dbReference type="SUPFAM" id="SSF116846">
    <property type="entry name" value="MIT domain"/>
    <property type="match status" value="1"/>
</dbReference>
<name>A0A5B8MWB1_9CHLO</name>
<dbReference type="EMBL" id="CP031044">
    <property type="protein sequence ID" value="QDZ23925.1"/>
    <property type="molecule type" value="Genomic_DNA"/>
</dbReference>
<dbReference type="OrthoDB" id="10251136at2759"/>
<evidence type="ECO:0000259" key="11">
    <source>
        <dbReference type="SMART" id="SM00382"/>
    </source>
</evidence>
<protein>
    <recommendedName>
        <fullName evidence="8">microtubule-severing ATPase</fullName>
        <ecNumber evidence="8">5.6.1.1</ecNumber>
    </recommendedName>
</protein>
<keyword evidence="2" id="KW-0493">Microtubule</keyword>
<feature type="region of interest" description="Disordered" evidence="10">
    <location>
        <begin position="1"/>
        <end position="23"/>
    </location>
</feature>
<dbReference type="PROSITE" id="PS00674">
    <property type="entry name" value="AAA"/>
    <property type="match status" value="1"/>
</dbReference>
<dbReference type="Pfam" id="PF09336">
    <property type="entry name" value="Vps4_C"/>
    <property type="match status" value="1"/>
</dbReference>
<dbReference type="InterPro" id="IPR003593">
    <property type="entry name" value="AAA+_ATPase"/>
</dbReference>
<dbReference type="InterPro" id="IPR003960">
    <property type="entry name" value="ATPase_AAA_CS"/>
</dbReference>
<feature type="compositionally biased region" description="Low complexity" evidence="10">
    <location>
        <begin position="8"/>
        <end position="20"/>
    </location>
</feature>
<evidence type="ECO:0000256" key="6">
    <source>
        <dbReference type="ARBA" id="ARBA00023235"/>
    </source>
</evidence>
<feature type="compositionally biased region" description="Low complexity" evidence="10">
    <location>
        <begin position="119"/>
        <end position="131"/>
    </location>
</feature>
<evidence type="ECO:0000313" key="13">
    <source>
        <dbReference type="EMBL" id="QDZ23925.1"/>
    </source>
</evidence>
<dbReference type="InterPro" id="IPR007330">
    <property type="entry name" value="MIT_dom"/>
</dbReference>
<evidence type="ECO:0000256" key="7">
    <source>
        <dbReference type="ARBA" id="ARBA00036378"/>
    </source>
</evidence>
<dbReference type="Pfam" id="PF00004">
    <property type="entry name" value="AAA"/>
    <property type="match status" value="1"/>
</dbReference>
<dbReference type="CDD" id="cd19509">
    <property type="entry name" value="RecA-like_VPS4-like"/>
    <property type="match status" value="1"/>
</dbReference>
<reference evidence="13 14" key="1">
    <citation type="submission" date="2018-07" db="EMBL/GenBank/DDBJ databases">
        <title>The complete nuclear genome of the prasinophyte Chloropicon primus (CCMP1205).</title>
        <authorList>
            <person name="Pombert J.-F."/>
            <person name="Otis C."/>
            <person name="Turmel M."/>
            <person name="Lemieux C."/>
        </authorList>
    </citation>
    <scope>NUCLEOTIDE SEQUENCE [LARGE SCALE GENOMIC DNA]</scope>
    <source>
        <strain evidence="13 14">CCMP1205</strain>
    </source>
</reference>
<dbReference type="InterPro" id="IPR041569">
    <property type="entry name" value="AAA_lid_3"/>
</dbReference>
<dbReference type="Gene3D" id="3.40.50.300">
    <property type="entry name" value="P-loop containing nucleotide triphosphate hydrolases"/>
    <property type="match status" value="1"/>
</dbReference>
<evidence type="ECO:0000256" key="2">
    <source>
        <dbReference type="ARBA" id="ARBA00022701"/>
    </source>
</evidence>
<dbReference type="PANTHER" id="PTHR23074">
    <property type="entry name" value="AAA DOMAIN-CONTAINING"/>
    <property type="match status" value="1"/>
</dbReference>
<dbReference type="STRING" id="1764295.A0A5B8MWB1"/>
<dbReference type="GO" id="GO:0005524">
    <property type="term" value="F:ATP binding"/>
    <property type="evidence" value="ECO:0007669"/>
    <property type="project" value="UniProtKB-KW"/>
</dbReference>
<dbReference type="SMART" id="SM00382">
    <property type="entry name" value="AAA"/>
    <property type="match status" value="1"/>
</dbReference>
<dbReference type="GO" id="GO:0008568">
    <property type="term" value="F:microtubule severing ATPase activity"/>
    <property type="evidence" value="ECO:0007669"/>
    <property type="project" value="UniProtKB-EC"/>
</dbReference>
<comment type="catalytic activity">
    <reaction evidence="7">
        <text>n ATP + n H2O + a microtubule = n ADP + n phosphate + (n+1) alpha/beta tubulin heterodimers.</text>
        <dbReference type="EC" id="5.6.1.1"/>
    </reaction>
</comment>
<evidence type="ECO:0000256" key="9">
    <source>
        <dbReference type="RuleBase" id="RU003651"/>
    </source>
</evidence>
<keyword evidence="14" id="KW-1185">Reference proteome</keyword>
<dbReference type="SMART" id="SM00745">
    <property type="entry name" value="MIT"/>
    <property type="match status" value="1"/>
</dbReference>
<dbReference type="AlphaFoldDB" id="A0A5B8MWB1"/>